<keyword evidence="1" id="KW-0472">Membrane</keyword>
<dbReference type="EMBL" id="FZOS01000005">
    <property type="protein sequence ID" value="SNS35352.1"/>
    <property type="molecule type" value="Genomic_DNA"/>
</dbReference>
<name>A0A239DUD0_9SPHN</name>
<gene>
    <name evidence="2" type="ORF">SAMN06295912_10522</name>
</gene>
<dbReference type="Pfam" id="PF03929">
    <property type="entry name" value="PepSY_TM"/>
    <property type="match status" value="1"/>
</dbReference>
<evidence type="ECO:0000313" key="2">
    <source>
        <dbReference type="EMBL" id="SNS35352.1"/>
    </source>
</evidence>
<feature type="transmembrane region" description="Helical" evidence="1">
    <location>
        <begin position="157"/>
        <end position="179"/>
    </location>
</feature>
<evidence type="ECO:0000313" key="3">
    <source>
        <dbReference type="Proteomes" id="UP000198281"/>
    </source>
</evidence>
<accession>A0A239DUD0</accession>
<reference evidence="3" key="1">
    <citation type="submission" date="2017-06" db="EMBL/GenBank/DDBJ databases">
        <authorList>
            <person name="Varghese N."/>
            <person name="Submissions S."/>
        </authorList>
    </citation>
    <scope>NUCLEOTIDE SEQUENCE [LARGE SCALE GENOMIC DNA]</scope>
    <source>
        <strain evidence="3">LNB2</strain>
    </source>
</reference>
<proteinExistence type="predicted"/>
<dbReference type="OrthoDB" id="9776609at2"/>
<evidence type="ECO:0000256" key="1">
    <source>
        <dbReference type="SAM" id="Phobius"/>
    </source>
</evidence>
<feature type="transmembrane region" description="Helical" evidence="1">
    <location>
        <begin position="212"/>
        <end position="241"/>
    </location>
</feature>
<dbReference type="InterPro" id="IPR005625">
    <property type="entry name" value="PepSY-ass_TM"/>
</dbReference>
<keyword evidence="1" id="KW-0812">Transmembrane</keyword>
<sequence>MIHLPKEETKLMVAVHGWSGILLGLLLYAVVITGMAAVFAEEIGAWSAGHVETQSAFERPFDKAVRELGARTPAKYHEGVDLFEIGDHNLGAFFHRHETDPDGKFVSRGIYYQLDRDGRIEQELHGTGEEVFQPRNDDALSHFLIDTHVRLHVPDPWGLLLTGILGLAMLVAAISGLLIHRHLFKDIFTLRRKANPVLVDRDRHSVAGTWSLPFAFILAFTGSFFSFFGTIGVPIVAMAAFGGDVQALNDAVFGNPAKPDARPVAVGNLDRIAADSIQRAGGPPIFVAVENYGRADAMVTSFHDPKAGAIEPMTLLYNGTTAEFDRAKPSIGTRPSAGGTLAAIMSPLHFGNFAGLLSKAVWFGLGFAMCYVTLTGLRLWLVRRREAGRALAWLERTVAVVGFGLPLALVVAAAAFLVAMPAGSAVFWTPTAFLAASAVAILGGILMRSADAISRLLQIATGAIMLVLPALRLATGGPGWGQAIGAGQPVIAALDLAFMVAGLWMLWRVFGAHRRRDDLPLSANLQAAE</sequence>
<feature type="transmembrane region" description="Helical" evidence="1">
    <location>
        <begin position="393"/>
        <end position="419"/>
    </location>
</feature>
<dbReference type="PANTHER" id="PTHR34219">
    <property type="entry name" value="IRON-REGULATED INNER MEMBRANE PROTEIN-RELATED"/>
    <property type="match status" value="1"/>
</dbReference>
<dbReference type="AlphaFoldDB" id="A0A239DUD0"/>
<feature type="transmembrane region" description="Helical" evidence="1">
    <location>
        <begin position="21"/>
        <end position="40"/>
    </location>
</feature>
<organism evidence="2 3">
    <name type="scientific">Edaphosphingomonas laterariae</name>
    <dbReference type="NCBI Taxonomy" id="861865"/>
    <lineage>
        <taxon>Bacteria</taxon>
        <taxon>Pseudomonadati</taxon>
        <taxon>Pseudomonadota</taxon>
        <taxon>Alphaproteobacteria</taxon>
        <taxon>Sphingomonadales</taxon>
        <taxon>Rhizorhabdaceae</taxon>
        <taxon>Edaphosphingomonas</taxon>
    </lineage>
</organism>
<dbReference type="PANTHER" id="PTHR34219:SF4">
    <property type="entry name" value="PEPSY DOMAIN-CONTAINING PROTEIN"/>
    <property type="match status" value="1"/>
</dbReference>
<protein>
    <submittedName>
        <fullName evidence="2">Uncharacterized iron-regulated membrane protein</fullName>
    </submittedName>
</protein>
<dbReference type="Proteomes" id="UP000198281">
    <property type="component" value="Unassembled WGS sequence"/>
</dbReference>
<keyword evidence="3" id="KW-1185">Reference proteome</keyword>
<feature type="transmembrane region" description="Helical" evidence="1">
    <location>
        <begin position="425"/>
        <end position="447"/>
    </location>
</feature>
<feature type="transmembrane region" description="Helical" evidence="1">
    <location>
        <begin position="456"/>
        <end position="474"/>
    </location>
</feature>
<feature type="transmembrane region" description="Helical" evidence="1">
    <location>
        <begin position="360"/>
        <end position="381"/>
    </location>
</feature>
<keyword evidence="1" id="KW-1133">Transmembrane helix</keyword>
<feature type="transmembrane region" description="Helical" evidence="1">
    <location>
        <begin position="486"/>
        <end position="507"/>
    </location>
</feature>
<dbReference type="RefSeq" id="WP_089218758.1">
    <property type="nucleotide sequence ID" value="NZ_FZOS01000005.1"/>
</dbReference>